<dbReference type="KEGG" id="mtm:MYCTH_2301676"/>
<evidence type="ECO:0000313" key="2">
    <source>
        <dbReference type="Proteomes" id="UP000007322"/>
    </source>
</evidence>
<evidence type="ECO:0000313" key="1">
    <source>
        <dbReference type="EMBL" id="AEO56582.1"/>
    </source>
</evidence>
<dbReference type="HOGENOM" id="CLU_2998105_0_0_1"/>
<dbReference type="PROSITE" id="PS51257">
    <property type="entry name" value="PROKAR_LIPOPROTEIN"/>
    <property type="match status" value="1"/>
</dbReference>
<dbReference type="EMBL" id="CP003003">
    <property type="protein sequence ID" value="AEO56582.1"/>
    <property type="molecule type" value="Genomic_DNA"/>
</dbReference>
<name>G2Q9X3_THET4</name>
<dbReference type="InParanoid" id="G2Q9X3"/>
<reference evidence="1 2" key="1">
    <citation type="journal article" date="2011" name="Nat. Biotechnol.">
        <title>Comparative genomic analysis of the thermophilic biomass-degrading fungi Myceliophthora thermophila and Thielavia terrestris.</title>
        <authorList>
            <person name="Berka R.M."/>
            <person name="Grigoriev I.V."/>
            <person name="Otillar R."/>
            <person name="Salamov A."/>
            <person name="Grimwood J."/>
            <person name="Reid I."/>
            <person name="Ishmael N."/>
            <person name="John T."/>
            <person name="Darmond C."/>
            <person name="Moisan M.-C."/>
            <person name="Henrissat B."/>
            <person name="Coutinho P.M."/>
            <person name="Lombard V."/>
            <person name="Natvig D.O."/>
            <person name="Lindquist E."/>
            <person name="Schmutz J."/>
            <person name="Lucas S."/>
            <person name="Harris P."/>
            <person name="Powlowski J."/>
            <person name="Bellemare A."/>
            <person name="Taylor D."/>
            <person name="Butler G."/>
            <person name="de Vries R.P."/>
            <person name="Allijn I.E."/>
            <person name="van den Brink J."/>
            <person name="Ushinsky S."/>
            <person name="Storms R."/>
            <person name="Powell A.J."/>
            <person name="Paulsen I.T."/>
            <person name="Elbourne L.D.H."/>
            <person name="Baker S.E."/>
            <person name="Magnuson J."/>
            <person name="LaBoissiere S."/>
            <person name="Clutterbuck A.J."/>
            <person name="Martinez D."/>
            <person name="Wogulis M."/>
            <person name="de Leon A.L."/>
            <person name="Rey M.W."/>
            <person name="Tsang A."/>
        </authorList>
    </citation>
    <scope>NUCLEOTIDE SEQUENCE [LARGE SCALE GENOMIC DNA]</scope>
    <source>
        <strain evidence="2">ATCC 42464 / BCRC 31852 / DSM 1799</strain>
    </source>
</reference>
<proteinExistence type="predicted"/>
<dbReference type="VEuPathDB" id="FungiDB:MYCTH_2301676"/>
<protein>
    <submittedName>
        <fullName evidence="1">Uncharacterized protein</fullName>
    </submittedName>
</protein>
<dbReference type="RefSeq" id="XP_003661827.1">
    <property type="nucleotide sequence ID" value="XM_003661779.1"/>
</dbReference>
<gene>
    <name evidence="1" type="ORF">MYCTH_2301676</name>
</gene>
<dbReference type="Proteomes" id="UP000007322">
    <property type="component" value="Chromosome 2"/>
</dbReference>
<organism evidence="1 2">
    <name type="scientific">Thermothelomyces thermophilus (strain ATCC 42464 / BCRC 31852 / DSM 1799)</name>
    <name type="common">Sporotrichum thermophile</name>
    <dbReference type="NCBI Taxonomy" id="573729"/>
    <lineage>
        <taxon>Eukaryota</taxon>
        <taxon>Fungi</taxon>
        <taxon>Dikarya</taxon>
        <taxon>Ascomycota</taxon>
        <taxon>Pezizomycotina</taxon>
        <taxon>Sordariomycetes</taxon>
        <taxon>Sordariomycetidae</taxon>
        <taxon>Sordariales</taxon>
        <taxon>Chaetomiaceae</taxon>
        <taxon>Thermothelomyces</taxon>
    </lineage>
</organism>
<sequence>MPMRQETVAAVIPVGSACLGEDTWVHRLPLIGFRGDYRRMIHVYTFTASFPYPRSVR</sequence>
<keyword evidence="2" id="KW-1185">Reference proteome</keyword>
<dbReference type="AlphaFoldDB" id="G2Q9X3"/>
<accession>G2Q9X3</accession>
<dbReference type="GeneID" id="11510632"/>